<accession>Q09AN1</accession>
<dbReference type="Proteomes" id="UP000032702">
    <property type="component" value="Unassembled WGS sequence"/>
</dbReference>
<dbReference type="Gene3D" id="3.50.70.10">
    <property type="match status" value="1"/>
</dbReference>
<evidence type="ECO:0000313" key="2">
    <source>
        <dbReference type="EMBL" id="EAU68824.1"/>
    </source>
</evidence>
<organism evidence="2 3">
    <name type="scientific">Stigmatella aurantiaca (strain DW4/3-1)</name>
    <dbReference type="NCBI Taxonomy" id="378806"/>
    <lineage>
        <taxon>Bacteria</taxon>
        <taxon>Pseudomonadati</taxon>
        <taxon>Myxococcota</taxon>
        <taxon>Myxococcia</taxon>
        <taxon>Myxococcales</taxon>
        <taxon>Cystobacterineae</taxon>
        <taxon>Archangiaceae</taxon>
        <taxon>Stigmatella</taxon>
    </lineage>
</organism>
<proteinExistence type="predicted"/>
<evidence type="ECO:0000313" key="3">
    <source>
        <dbReference type="Proteomes" id="UP000032702"/>
    </source>
</evidence>
<sequence>MARDPGVRSRTRFFSLAEQGRALAVEQDGRGRRMVRDGWWMVARWGVLSAVLVAGLVEAREVGGVKMPDTLQLQGRQLELAHMALKEKLFFNVYVWGLYMEQVPRAQSEAIAANSLKQLHFRFLRKVRRDQLLDAFRQGLSSNADLRSGPLQQQLETLLASLKDVSKGDNLVITYVPETGLQVSGEASGGVVIPGKPFADALFAAWLHRHPVFGR</sequence>
<dbReference type="Pfam" id="PF16036">
    <property type="entry name" value="Chalcone_3"/>
    <property type="match status" value="1"/>
</dbReference>
<dbReference type="InterPro" id="IPR016087">
    <property type="entry name" value="Chalcone_isomerase"/>
</dbReference>
<dbReference type="EMBL" id="AAMD01000012">
    <property type="protein sequence ID" value="EAU68824.1"/>
    <property type="molecule type" value="Genomic_DNA"/>
</dbReference>
<keyword evidence="2" id="KW-0812">Transmembrane</keyword>
<dbReference type="PATRIC" id="fig|378806.16.peg.8190"/>
<dbReference type="SUPFAM" id="SSF54626">
    <property type="entry name" value="Chalcone isomerase"/>
    <property type="match status" value="1"/>
</dbReference>
<dbReference type="InterPro" id="IPR036298">
    <property type="entry name" value="Chalcone_isomerase_sf"/>
</dbReference>
<protein>
    <submittedName>
        <fullName evidence="2">Transmembrane, putative</fullName>
    </submittedName>
</protein>
<evidence type="ECO:0000259" key="1">
    <source>
        <dbReference type="Pfam" id="PF16036"/>
    </source>
</evidence>
<comment type="caution">
    <text evidence="2">The sequence shown here is derived from an EMBL/GenBank/DDBJ whole genome shotgun (WGS) entry which is preliminary data.</text>
</comment>
<dbReference type="RefSeq" id="WP_002611579.1">
    <property type="nucleotide sequence ID" value="NC_014623.1"/>
</dbReference>
<feature type="domain" description="Chalcone isomerase" evidence="1">
    <location>
        <begin position="59"/>
        <end position="212"/>
    </location>
</feature>
<name>Q09AN1_STIAD</name>
<dbReference type="GO" id="GO:0016872">
    <property type="term" value="F:intramolecular lyase activity"/>
    <property type="evidence" value="ECO:0007669"/>
    <property type="project" value="InterPro"/>
</dbReference>
<reference evidence="2 3" key="1">
    <citation type="submission" date="2006-04" db="EMBL/GenBank/DDBJ databases">
        <authorList>
            <person name="Nierman W.C."/>
        </authorList>
    </citation>
    <scope>NUCLEOTIDE SEQUENCE [LARGE SCALE GENOMIC DNA]</scope>
    <source>
        <strain evidence="2 3">DW4/3-1</strain>
    </source>
</reference>
<gene>
    <name evidence="2" type="ORF">STIAU_8546</name>
</gene>
<dbReference type="InterPro" id="IPR016088">
    <property type="entry name" value="Chalcone_isomerase_3-sand"/>
</dbReference>
<keyword evidence="2" id="KW-0472">Membrane</keyword>
<dbReference type="AlphaFoldDB" id="Q09AN1"/>